<name>A0A660HUJ4_9EURY</name>
<dbReference type="AlphaFoldDB" id="A0A660HUJ4"/>
<proteinExistence type="predicted"/>
<feature type="transmembrane region" description="Helical" evidence="1">
    <location>
        <begin position="41"/>
        <end position="61"/>
    </location>
</feature>
<dbReference type="EMBL" id="CP032683">
    <property type="protein sequence ID" value="AYK16051.1"/>
    <property type="molecule type" value="Genomic_DNA"/>
</dbReference>
<evidence type="ECO:0000256" key="1">
    <source>
        <dbReference type="SAM" id="Phobius"/>
    </source>
</evidence>
<gene>
    <name evidence="2" type="ORF">AOB57_013405</name>
</gene>
<accession>A0A660HUJ4</accession>
<evidence type="ECO:0000313" key="3">
    <source>
        <dbReference type="Proteomes" id="UP000053087"/>
    </source>
</evidence>
<keyword evidence="1" id="KW-0812">Transmembrane</keyword>
<reference evidence="2 3" key="1">
    <citation type="journal article" date="2016" name="Int. J. Syst. Evol. Microbiol.">
        <title>Methanosarcina flavescens sp. nov., a methanogenic archaeon isolated from a full-scale anaerobic digester.</title>
        <authorList>
            <person name="Kern T."/>
            <person name="Fischer M.A."/>
            <person name="Deppenmeier U."/>
            <person name="Schmitz R.A."/>
            <person name="Rother M."/>
        </authorList>
    </citation>
    <scope>NUCLEOTIDE SEQUENCE [LARGE SCALE GENOMIC DNA]</scope>
    <source>
        <strain evidence="2 3">E03.2</strain>
    </source>
</reference>
<keyword evidence="1" id="KW-1133">Transmembrane helix</keyword>
<sequence>MLHVFSGYAPCIFRISVDDKLLLEELTYINHFPFFPFFDGLAFFFAGFSAWVFACGFPLAAPAFEPSAVVEHFAI</sequence>
<organism evidence="2 3">
    <name type="scientific">Methanosarcina flavescens</name>
    <dbReference type="NCBI Taxonomy" id="1715806"/>
    <lineage>
        <taxon>Archaea</taxon>
        <taxon>Methanobacteriati</taxon>
        <taxon>Methanobacteriota</taxon>
        <taxon>Stenosarchaea group</taxon>
        <taxon>Methanomicrobia</taxon>
        <taxon>Methanosarcinales</taxon>
        <taxon>Methanosarcinaceae</taxon>
        <taxon>Methanosarcina</taxon>
    </lineage>
</organism>
<protein>
    <submittedName>
        <fullName evidence="2">Uncharacterized protein</fullName>
    </submittedName>
</protein>
<keyword evidence="3" id="KW-1185">Reference proteome</keyword>
<dbReference type="Proteomes" id="UP000053087">
    <property type="component" value="Chromosome"/>
</dbReference>
<keyword evidence="1" id="KW-0472">Membrane</keyword>
<evidence type="ECO:0000313" key="2">
    <source>
        <dbReference type="EMBL" id="AYK16051.1"/>
    </source>
</evidence>
<dbReference type="KEGG" id="mfz:AOB57_013405"/>